<dbReference type="PANTHER" id="PTHR38015:SF1">
    <property type="entry name" value="OPINE DEHYDROGENASE DOMAIN-CONTAINING PROTEIN"/>
    <property type="match status" value="1"/>
</dbReference>
<feature type="domain" description="Opine dehydrogenase" evidence="1">
    <location>
        <begin position="199"/>
        <end position="364"/>
    </location>
</feature>
<dbReference type="Gene3D" id="1.10.1040.10">
    <property type="entry name" value="N-(1-d-carboxylethyl)-l-norvaline Dehydrogenase, domain 2"/>
    <property type="match status" value="1"/>
</dbReference>
<reference evidence="2" key="1">
    <citation type="journal article" date="2023" name="Mol. Biol. Evol.">
        <title>Third-Generation Sequencing Reveals the Adaptive Role of the Epigenome in Three Deep-Sea Polychaetes.</title>
        <authorList>
            <person name="Perez M."/>
            <person name="Aroh O."/>
            <person name="Sun Y."/>
            <person name="Lan Y."/>
            <person name="Juniper S.K."/>
            <person name="Young C.R."/>
            <person name="Angers B."/>
            <person name="Qian P.Y."/>
        </authorList>
    </citation>
    <scope>NUCLEOTIDE SEQUENCE</scope>
    <source>
        <strain evidence="2">P08H-3</strain>
    </source>
</reference>
<comment type="caution">
    <text evidence="2">The sequence shown here is derived from an EMBL/GenBank/DDBJ whole genome shotgun (WGS) entry which is preliminary data.</text>
</comment>
<dbReference type="SUPFAM" id="SSF51735">
    <property type="entry name" value="NAD(P)-binding Rossmann-fold domains"/>
    <property type="match status" value="1"/>
</dbReference>
<dbReference type="Proteomes" id="UP001208570">
    <property type="component" value="Unassembled WGS sequence"/>
</dbReference>
<organism evidence="2 3">
    <name type="scientific">Paralvinella palmiformis</name>
    <dbReference type="NCBI Taxonomy" id="53620"/>
    <lineage>
        <taxon>Eukaryota</taxon>
        <taxon>Metazoa</taxon>
        <taxon>Spiralia</taxon>
        <taxon>Lophotrochozoa</taxon>
        <taxon>Annelida</taxon>
        <taxon>Polychaeta</taxon>
        <taxon>Sedentaria</taxon>
        <taxon>Canalipalpata</taxon>
        <taxon>Terebellida</taxon>
        <taxon>Terebelliformia</taxon>
        <taxon>Alvinellidae</taxon>
        <taxon>Paralvinella</taxon>
    </lineage>
</organism>
<dbReference type="AlphaFoldDB" id="A0AAD9J5Z7"/>
<sequence length="401" mass="43689">MVIAVICGGGNGAHVCAGITSSQPGVEARVLTLFADEAERWANATKDHDFTVTLHAANKDPVKLVSKPSMVTKDPAEAMRGNVDIIVFTVPAFAHKNYLEQLKPYVKPGMILAGCPGQAGFEFAVRGIWGELALKVSVMSFESLPWACRVLEFGRAAEVLGTKATLVGAVTECTPKPSSDPTATLQKVLGDAPKLVVKGHLLGITLMGTNGYLHPSIMYGTWHKWDGKPLKEVPVFYNGLDEFSAKLLSDISDEVVATAKAIMKQRPQVDLNNVSHILQWYHRCYADDIEDKGSLYTCIKTNRAYKGLPHPMTKRDDGSYVPNFGYRYLTEDIPFGLVVMRGIATIAGVPTPNIDTIINWAQKLLGKEYLVDGELKGKDLPESRCPQRYGLASLDTILGLA</sequence>
<dbReference type="InterPro" id="IPR013328">
    <property type="entry name" value="6PGD_dom2"/>
</dbReference>
<evidence type="ECO:0000313" key="2">
    <source>
        <dbReference type="EMBL" id="KAK2146505.1"/>
    </source>
</evidence>
<dbReference type="InterPro" id="IPR051729">
    <property type="entry name" value="Opine/Lysopine_DH"/>
</dbReference>
<evidence type="ECO:0000313" key="3">
    <source>
        <dbReference type="Proteomes" id="UP001208570"/>
    </source>
</evidence>
<keyword evidence="3" id="KW-1185">Reference proteome</keyword>
<accession>A0AAD9J5Z7</accession>
<dbReference type="EMBL" id="JAODUP010000604">
    <property type="protein sequence ID" value="KAK2146505.1"/>
    <property type="molecule type" value="Genomic_DNA"/>
</dbReference>
<dbReference type="PANTHER" id="PTHR38015">
    <property type="entry name" value="BLR6086 PROTEIN"/>
    <property type="match status" value="1"/>
</dbReference>
<dbReference type="SUPFAM" id="SSF48179">
    <property type="entry name" value="6-phosphogluconate dehydrogenase C-terminal domain-like"/>
    <property type="match status" value="1"/>
</dbReference>
<dbReference type="GO" id="GO:0016491">
    <property type="term" value="F:oxidoreductase activity"/>
    <property type="evidence" value="ECO:0007669"/>
    <property type="project" value="InterPro"/>
</dbReference>
<dbReference type="Pfam" id="PF02317">
    <property type="entry name" value="Octopine_DH"/>
    <property type="match status" value="1"/>
</dbReference>
<name>A0AAD9J5Z7_9ANNE</name>
<dbReference type="InterPro" id="IPR008927">
    <property type="entry name" value="6-PGluconate_DH-like_C_sf"/>
</dbReference>
<dbReference type="Gene3D" id="3.40.50.720">
    <property type="entry name" value="NAD(P)-binding Rossmann-like Domain"/>
    <property type="match status" value="1"/>
</dbReference>
<evidence type="ECO:0000259" key="1">
    <source>
        <dbReference type="Pfam" id="PF02317"/>
    </source>
</evidence>
<protein>
    <recommendedName>
        <fullName evidence="1">Opine dehydrogenase domain-containing protein</fullName>
    </recommendedName>
</protein>
<dbReference type="InterPro" id="IPR003421">
    <property type="entry name" value="Opine_DH"/>
</dbReference>
<proteinExistence type="predicted"/>
<gene>
    <name evidence="2" type="ORF">LSH36_604g04078</name>
</gene>
<dbReference type="InterPro" id="IPR036291">
    <property type="entry name" value="NAD(P)-bd_dom_sf"/>
</dbReference>